<evidence type="ECO:0000313" key="2">
    <source>
        <dbReference type="EMBL" id="CAL6001671.1"/>
    </source>
</evidence>
<keyword evidence="3" id="KW-1185">Reference proteome</keyword>
<gene>
    <name evidence="2" type="ORF">HINF_LOCUS17549</name>
    <name evidence="1" type="ORF">HINF_LOCUS55631</name>
</gene>
<accession>A0AA86R693</accession>
<reference evidence="1" key="1">
    <citation type="submission" date="2023-06" db="EMBL/GenBank/DDBJ databases">
        <authorList>
            <person name="Kurt Z."/>
        </authorList>
    </citation>
    <scope>NUCLEOTIDE SEQUENCE</scope>
</reference>
<dbReference type="Proteomes" id="UP001642409">
    <property type="component" value="Unassembled WGS sequence"/>
</dbReference>
<proteinExistence type="predicted"/>
<dbReference type="EMBL" id="CATOUU010001031">
    <property type="protein sequence ID" value="CAI9967986.1"/>
    <property type="molecule type" value="Genomic_DNA"/>
</dbReference>
<name>A0AA86R693_9EUKA</name>
<reference evidence="2 3" key="2">
    <citation type="submission" date="2024-07" db="EMBL/GenBank/DDBJ databases">
        <authorList>
            <person name="Akdeniz Z."/>
        </authorList>
    </citation>
    <scope>NUCLEOTIDE SEQUENCE [LARGE SCALE GENOMIC DNA]</scope>
</reference>
<protein>
    <submittedName>
        <fullName evidence="2">Hypothetical_protein</fullName>
    </submittedName>
</protein>
<organism evidence="1">
    <name type="scientific">Hexamita inflata</name>
    <dbReference type="NCBI Taxonomy" id="28002"/>
    <lineage>
        <taxon>Eukaryota</taxon>
        <taxon>Metamonada</taxon>
        <taxon>Diplomonadida</taxon>
        <taxon>Hexamitidae</taxon>
        <taxon>Hexamitinae</taxon>
        <taxon>Hexamita</taxon>
    </lineage>
</organism>
<dbReference type="AlphaFoldDB" id="A0AA86R693"/>
<sequence length="205" mass="23930">MRSHTGCSQLVSISSAIRSLILYTIFPGSKFTSVLVYFIQLSKWCSYPQHACVQVIGTSSGPWRESVVHTRSCRYVSFYRPVVRNQQPNLYRVQTRKYNEKRKNERQSVSKYYFSVPTPDELQFYNKILKVLMNRSENQNNNKITKLRTSLAYNSHKQVIIIQAENRASSSESLWLAKKNISTQRQTSIGYKHVLSHRFMQSYGK</sequence>
<dbReference type="EMBL" id="CAXDID020000044">
    <property type="protein sequence ID" value="CAL6001671.1"/>
    <property type="molecule type" value="Genomic_DNA"/>
</dbReference>
<evidence type="ECO:0000313" key="3">
    <source>
        <dbReference type="Proteomes" id="UP001642409"/>
    </source>
</evidence>
<evidence type="ECO:0000313" key="1">
    <source>
        <dbReference type="EMBL" id="CAI9967986.1"/>
    </source>
</evidence>
<comment type="caution">
    <text evidence="1">The sequence shown here is derived from an EMBL/GenBank/DDBJ whole genome shotgun (WGS) entry which is preliminary data.</text>
</comment>